<evidence type="ECO:0000313" key="2">
    <source>
        <dbReference type="EMBL" id="GGH37095.1"/>
    </source>
</evidence>
<evidence type="ECO:0008006" key="4">
    <source>
        <dbReference type="Google" id="ProtNLM"/>
    </source>
</evidence>
<comment type="caution">
    <text evidence="2">The sequence shown here is derived from an EMBL/GenBank/DDBJ whole genome shotgun (WGS) entry which is preliminary data.</text>
</comment>
<evidence type="ECO:0000256" key="1">
    <source>
        <dbReference type="SAM" id="Phobius"/>
    </source>
</evidence>
<name>A0A917MKW5_9MICO</name>
<reference evidence="2" key="1">
    <citation type="journal article" date="2014" name="Int. J. Syst. Evol. Microbiol.">
        <title>Complete genome sequence of Corynebacterium casei LMG S-19264T (=DSM 44701T), isolated from a smear-ripened cheese.</title>
        <authorList>
            <consortium name="US DOE Joint Genome Institute (JGI-PGF)"/>
            <person name="Walter F."/>
            <person name="Albersmeier A."/>
            <person name="Kalinowski J."/>
            <person name="Ruckert C."/>
        </authorList>
    </citation>
    <scope>NUCLEOTIDE SEQUENCE</scope>
    <source>
        <strain evidence="2">CGMCC 1.15794</strain>
    </source>
</reference>
<keyword evidence="1" id="KW-0812">Transmembrane</keyword>
<accession>A0A917MKW5</accession>
<proteinExistence type="predicted"/>
<keyword evidence="1" id="KW-0472">Membrane</keyword>
<gene>
    <name evidence="2" type="ORF">GCM10010921_06720</name>
</gene>
<sequence>MDFLETLRSIVVFIHIVGFAILFGAWAVEAAGRRFQATRVMDLGLLVAGVAGLALAAPWGLGDGGLNYTKIAIKLVVLIVIGALIGISRSRAKKGNPLPTWVFWLTGALILFNAGIAVIW</sequence>
<feature type="transmembrane region" description="Helical" evidence="1">
    <location>
        <begin position="71"/>
        <end position="89"/>
    </location>
</feature>
<keyword evidence="1" id="KW-1133">Transmembrane helix</keyword>
<dbReference type="Proteomes" id="UP000657592">
    <property type="component" value="Unassembled WGS sequence"/>
</dbReference>
<dbReference type="RefSeq" id="WP_188754843.1">
    <property type="nucleotide sequence ID" value="NZ_BMJY01000002.1"/>
</dbReference>
<feature type="transmembrane region" description="Helical" evidence="1">
    <location>
        <begin position="101"/>
        <end position="119"/>
    </location>
</feature>
<protein>
    <recommendedName>
        <fullName evidence="4">Fe-S protein</fullName>
    </recommendedName>
</protein>
<organism evidence="2 3">
    <name type="scientific">Microbacterium album</name>
    <dbReference type="NCBI Taxonomy" id="2053191"/>
    <lineage>
        <taxon>Bacteria</taxon>
        <taxon>Bacillati</taxon>
        <taxon>Actinomycetota</taxon>
        <taxon>Actinomycetes</taxon>
        <taxon>Micrococcales</taxon>
        <taxon>Microbacteriaceae</taxon>
        <taxon>Microbacterium</taxon>
    </lineage>
</organism>
<reference evidence="2" key="2">
    <citation type="submission" date="2020-09" db="EMBL/GenBank/DDBJ databases">
        <authorList>
            <person name="Sun Q."/>
            <person name="Zhou Y."/>
        </authorList>
    </citation>
    <scope>NUCLEOTIDE SEQUENCE</scope>
    <source>
        <strain evidence="2">CGMCC 1.15794</strain>
    </source>
</reference>
<dbReference type="AlphaFoldDB" id="A0A917MKW5"/>
<feature type="transmembrane region" description="Helical" evidence="1">
    <location>
        <begin position="40"/>
        <end position="59"/>
    </location>
</feature>
<feature type="transmembrane region" description="Helical" evidence="1">
    <location>
        <begin position="6"/>
        <end position="28"/>
    </location>
</feature>
<keyword evidence="3" id="KW-1185">Reference proteome</keyword>
<evidence type="ECO:0000313" key="3">
    <source>
        <dbReference type="Proteomes" id="UP000657592"/>
    </source>
</evidence>
<dbReference type="EMBL" id="BMJY01000002">
    <property type="protein sequence ID" value="GGH37095.1"/>
    <property type="molecule type" value="Genomic_DNA"/>
</dbReference>